<name>A0A229USU1_9BACL</name>
<protein>
    <recommendedName>
        <fullName evidence="4">DUF2269 domain-containing protein</fullName>
    </recommendedName>
</protein>
<proteinExistence type="predicted"/>
<accession>A0A229USU1</accession>
<evidence type="ECO:0008006" key="4">
    <source>
        <dbReference type="Google" id="ProtNLM"/>
    </source>
</evidence>
<evidence type="ECO:0000313" key="2">
    <source>
        <dbReference type="EMBL" id="OXM86498.1"/>
    </source>
</evidence>
<feature type="transmembrane region" description="Helical" evidence="1">
    <location>
        <begin position="132"/>
        <end position="150"/>
    </location>
</feature>
<keyword evidence="1" id="KW-1133">Transmembrane helix</keyword>
<feature type="transmembrane region" description="Helical" evidence="1">
    <location>
        <begin position="46"/>
        <end position="66"/>
    </location>
</feature>
<feature type="transmembrane region" description="Helical" evidence="1">
    <location>
        <begin position="6"/>
        <end position="25"/>
    </location>
</feature>
<keyword evidence="1" id="KW-0472">Membrane</keyword>
<feature type="transmembrane region" description="Helical" evidence="1">
    <location>
        <begin position="78"/>
        <end position="100"/>
    </location>
</feature>
<evidence type="ECO:0000313" key="3">
    <source>
        <dbReference type="Proteomes" id="UP000215509"/>
    </source>
</evidence>
<dbReference type="Proteomes" id="UP000215509">
    <property type="component" value="Unassembled WGS sequence"/>
</dbReference>
<dbReference type="Pfam" id="PF10027">
    <property type="entry name" value="DUF2269"/>
    <property type="match status" value="1"/>
</dbReference>
<evidence type="ECO:0000256" key="1">
    <source>
        <dbReference type="SAM" id="Phobius"/>
    </source>
</evidence>
<sequence>MNWPVFIHVLGAVMFLGNVMTAAFWKIKAELGGDLAHLYKVTRNVMLADYIFTLPGIVLIVITGIIMTLQQGYSLLTFNWLTLSIALFALTGLIWVTILIPCQLRMIRESQLSLDTHTLTPGYRKASRRWDVFGIMATLLPVATLFLMMTKPF</sequence>
<gene>
    <name evidence="2" type="ORF">CF651_10015</name>
</gene>
<dbReference type="OrthoDB" id="9786302at2"/>
<comment type="caution">
    <text evidence="2">The sequence shown here is derived from an EMBL/GenBank/DDBJ whole genome shotgun (WGS) entry which is preliminary data.</text>
</comment>
<dbReference type="EMBL" id="NMQW01000014">
    <property type="protein sequence ID" value="OXM86498.1"/>
    <property type="molecule type" value="Genomic_DNA"/>
</dbReference>
<reference evidence="2 3" key="1">
    <citation type="submission" date="2017-07" db="EMBL/GenBank/DDBJ databases">
        <title>Genome sequencing and assembly of Paenibacillus rigui.</title>
        <authorList>
            <person name="Mayilraj S."/>
        </authorList>
    </citation>
    <scope>NUCLEOTIDE SEQUENCE [LARGE SCALE GENOMIC DNA]</scope>
    <source>
        <strain evidence="2 3">JCM 16352</strain>
    </source>
</reference>
<dbReference type="RefSeq" id="WP_094014714.1">
    <property type="nucleotide sequence ID" value="NZ_NMQW01000014.1"/>
</dbReference>
<dbReference type="InterPro" id="IPR018729">
    <property type="entry name" value="DUF2269_transmembrane"/>
</dbReference>
<dbReference type="AlphaFoldDB" id="A0A229USU1"/>
<organism evidence="2 3">
    <name type="scientific">Paenibacillus rigui</name>
    <dbReference type="NCBI Taxonomy" id="554312"/>
    <lineage>
        <taxon>Bacteria</taxon>
        <taxon>Bacillati</taxon>
        <taxon>Bacillota</taxon>
        <taxon>Bacilli</taxon>
        <taxon>Bacillales</taxon>
        <taxon>Paenibacillaceae</taxon>
        <taxon>Paenibacillus</taxon>
    </lineage>
</organism>
<keyword evidence="1" id="KW-0812">Transmembrane</keyword>
<keyword evidence="3" id="KW-1185">Reference proteome</keyword>